<comment type="cofactor">
    <cofactor evidence="1">
        <name>FAD</name>
        <dbReference type="ChEBI" id="CHEBI:57692"/>
    </cofactor>
</comment>
<dbReference type="InterPro" id="IPR036318">
    <property type="entry name" value="FAD-bd_PCMH-like_sf"/>
</dbReference>
<dbReference type="InterPro" id="IPR016166">
    <property type="entry name" value="FAD-bd_PCMH"/>
</dbReference>
<evidence type="ECO:0000256" key="1">
    <source>
        <dbReference type="ARBA" id="ARBA00001974"/>
    </source>
</evidence>
<evidence type="ECO:0000313" key="7">
    <source>
        <dbReference type="EMBL" id="CAB4957234.1"/>
    </source>
</evidence>
<sequence length="424" mass="46129">MWNANVPDRFPERIVQANSIDDVVSAMRAAKAAGHQVAVRSGGHSWSGNHVREGGVLLDLSRLTSFTIDREAMTATAEPGLGGSDLIVALMKQDLFFPVGHCRGVGLGGYLLQGGFGFNGRALGIACSNVTAIDYVDADGELRHASETENSDMLWAARGSGPGFFGVVVRFHLRLSRKPHFIGNVATQYPRERLEDLVRWIDRVGPDVPPQVELQFVISRNPSFPPPLRKATRASPVRIELAATVMAESRSAAKAAVSFLSSRPKGARIRSPLVPTPMGAMLSAVMQHYPTAKWETDNLWTHASADELLPHLLRVADTLPPPPAHMLWLNWAPQADLADMAFTVQDRTFLSFYGGWLDDADAEATTAWSRGNVAAMQSLSTGVQFADDPGRPSRGVSESAQARLDALRAQHDPDGRFHRWIGDS</sequence>
<evidence type="ECO:0000259" key="6">
    <source>
        <dbReference type="PROSITE" id="PS51387"/>
    </source>
</evidence>
<dbReference type="InterPro" id="IPR016169">
    <property type="entry name" value="FAD-bd_PCMH_sub2"/>
</dbReference>
<dbReference type="InterPro" id="IPR006094">
    <property type="entry name" value="Oxid_FAD_bind_N"/>
</dbReference>
<dbReference type="PROSITE" id="PS51387">
    <property type="entry name" value="FAD_PCMH"/>
    <property type="match status" value="1"/>
</dbReference>
<keyword evidence="4" id="KW-0274">FAD</keyword>
<dbReference type="InterPro" id="IPR006093">
    <property type="entry name" value="Oxy_OxRdtase_FAD_BS"/>
</dbReference>
<dbReference type="GO" id="GO:0071949">
    <property type="term" value="F:FAD binding"/>
    <property type="evidence" value="ECO:0007669"/>
    <property type="project" value="InterPro"/>
</dbReference>
<dbReference type="InterPro" id="IPR016167">
    <property type="entry name" value="FAD-bd_PCMH_sub1"/>
</dbReference>
<gene>
    <name evidence="7" type="ORF">UFOPK3773_01767</name>
</gene>
<name>A0A6J7KUA5_9ZZZZ</name>
<dbReference type="SUPFAM" id="SSF56176">
    <property type="entry name" value="FAD-binding/transporter-associated domain-like"/>
    <property type="match status" value="1"/>
</dbReference>
<organism evidence="7">
    <name type="scientific">freshwater metagenome</name>
    <dbReference type="NCBI Taxonomy" id="449393"/>
    <lineage>
        <taxon>unclassified sequences</taxon>
        <taxon>metagenomes</taxon>
        <taxon>ecological metagenomes</taxon>
    </lineage>
</organism>
<dbReference type="Pfam" id="PF01565">
    <property type="entry name" value="FAD_binding_4"/>
    <property type="match status" value="1"/>
</dbReference>
<accession>A0A6J7KUA5</accession>
<evidence type="ECO:0000256" key="5">
    <source>
        <dbReference type="ARBA" id="ARBA00023002"/>
    </source>
</evidence>
<dbReference type="GO" id="GO:0016491">
    <property type="term" value="F:oxidoreductase activity"/>
    <property type="evidence" value="ECO:0007669"/>
    <property type="project" value="UniProtKB-KW"/>
</dbReference>
<dbReference type="PANTHER" id="PTHR42973">
    <property type="entry name" value="BINDING OXIDOREDUCTASE, PUTATIVE (AFU_ORTHOLOGUE AFUA_1G17690)-RELATED"/>
    <property type="match status" value="1"/>
</dbReference>
<dbReference type="AlphaFoldDB" id="A0A6J7KUA5"/>
<dbReference type="EMBL" id="CAFBNF010000237">
    <property type="protein sequence ID" value="CAB4957234.1"/>
    <property type="molecule type" value="Genomic_DNA"/>
</dbReference>
<dbReference type="InterPro" id="IPR050416">
    <property type="entry name" value="FAD-linked_Oxidoreductase"/>
</dbReference>
<keyword evidence="5" id="KW-0560">Oxidoreductase</keyword>
<dbReference type="Gene3D" id="3.40.462.20">
    <property type="match status" value="1"/>
</dbReference>
<evidence type="ECO:0000256" key="4">
    <source>
        <dbReference type="ARBA" id="ARBA00022827"/>
    </source>
</evidence>
<proteinExistence type="inferred from homology"/>
<evidence type="ECO:0000256" key="2">
    <source>
        <dbReference type="ARBA" id="ARBA00005466"/>
    </source>
</evidence>
<keyword evidence="3" id="KW-0285">Flavoprotein</keyword>
<protein>
    <submittedName>
        <fullName evidence="7">Unannotated protein</fullName>
    </submittedName>
</protein>
<dbReference type="PANTHER" id="PTHR42973:SF39">
    <property type="entry name" value="FAD-BINDING PCMH-TYPE DOMAIN-CONTAINING PROTEIN"/>
    <property type="match status" value="1"/>
</dbReference>
<feature type="domain" description="FAD-binding PCMH-type" evidence="6">
    <location>
        <begin position="7"/>
        <end position="178"/>
    </location>
</feature>
<evidence type="ECO:0000256" key="3">
    <source>
        <dbReference type="ARBA" id="ARBA00022630"/>
    </source>
</evidence>
<reference evidence="7" key="1">
    <citation type="submission" date="2020-05" db="EMBL/GenBank/DDBJ databases">
        <authorList>
            <person name="Chiriac C."/>
            <person name="Salcher M."/>
            <person name="Ghai R."/>
            <person name="Kavagutti S V."/>
        </authorList>
    </citation>
    <scope>NUCLEOTIDE SEQUENCE</scope>
</reference>
<dbReference type="PROSITE" id="PS00862">
    <property type="entry name" value="OX2_COVAL_FAD"/>
    <property type="match status" value="1"/>
</dbReference>
<dbReference type="Gene3D" id="3.30.465.10">
    <property type="match status" value="1"/>
</dbReference>
<comment type="similarity">
    <text evidence="2">Belongs to the oxygen-dependent FAD-linked oxidoreductase family.</text>
</comment>
<dbReference type="Gene3D" id="3.30.43.10">
    <property type="entry name" value="Uridine Diphospho-n-acetylenolpyruvylglucosamine Reductase, domain 2"/>
    <property type="match status" value="1"/>
</dbReference>